<feature type="transmembrane region" description="Helical" evidence="1">
    <location>
        <begin position="91"/>
        <end position="112"/>
    </location>
</feature>
<dbReference type="Proteomes" id="UP001500058">
    <property type="component" value="Unassembled WGS sequence"/>
</dbReference>
<dbReference type="EMBL" id="BAAATJ010000018">
    <property type="protein sequence ID" value="GAA2406018.1"/>
    <property type="molecule type" value="Genomic_DNA"/>
</dbReference>
<comment type="caution">
    <text evidence="2">The sequence shown here is derived from an EMBL/GenBank/DDBJ whole genome shotgun (WGS) entry which is preliminary data.</text>
</comment>
<keyword evidence="3" id="KW-1185">Reference proteome</keyword>
<organism evidence="2 3">
    <name type="scientific">Streptomyces glaucosporus</name>
    <dbReference type="NCBI Taxonomy" id="284044"/>
    <lineage>
        <taxon>Bacteria</taxon>
        <taxon>Bacillati</taxon>
        <taxon>Actinomycetota</taxon>
        <taxon>Actinomycetes</taxon>
        <taxon>Kitasatosporales</taxon>
        <taxon>Streptomycetaceae</taxon>
        <taxon>Streptomyces</taxon>
    </lineage>
</organism>
<gene>
    <name evidence="2" type="ORF">GCM10010420_37370</name>
</gene>
<evidence type="ECO:0000313" key="3">
    <source>
        <dbReference type="Proteomes" id="UP001500058"/>
    </source>
</evidence>
<evidence type="ECO:0008006" key="4">
    <source>
        <dbReference type="Google" id="ProtNLM"/>
    </source>
</evidence>
<dbReference type="RefSeq" id="WP_344632199.1">
    <property type="nucleotide sequence ID" value="NZ_BAAATJ010000018.1"/>
</dbReference>
<proteinExistence type="predicted"/>
<sequence length="293" mass="30684">MTRTRNAGGGDLWGAGAFRVSVAALCVESVFLVEAYALWNLTQESPAPHDGPGSSLLLLPFLALCTLPALLVLTALVVLPAAALARRLGPAWWWTPAVAAAPASAAVLAAVLAAEPGVAGAAVLWTAVWAGTAVPAHLVRTAALPAGAGRPRWPAARTYGYGTLAVLLLIGTGGAARGTGLLDVYEPPLLPRERVAGTWTDGRGGVLRLAPDGTATADGLLDEDLDHDFGEVRCDASGTWSYEQGGRWDQEVAVDFDDCLVREWSVGGTDARPKLNHEHGDPDSPDWYVLTRR</sequence>
<evidence type="ECO:0000256" key="1">
    <source>
        <dbReference type="SAM" id="Phobius"/>
    </source>
</evidence>
<feature type="transmembrane region" description="Helical" evidence="1">
    <location>
        <begin position="12"/>
        <end position="37"/>
    </location>
</feature>
<keyword evidence="1" id="KW-0472">Membrane</keyword>
<keyword evidence="1" id="KW-0812">Transmembrane</keyword>
<evidence type="ECO:0000313" key="2">
    <source>
        <dbReference type="EMBL" id="GAA2406018.1"/>
    </source>
</evidence>
<reference evidence="2 3" key="1">
    <citation type="journal article" date="2019" name="Int. J. Syst. Evol. Microbiol.">
        <title>The Global Catalogue of Microorganisms (GCM) 10K type strain sequencing project: providing services to taxonomists for standard genome sequencing and annotation.</title>
        <authorList>
            <consortium name="The Broad Institute Genomics Platform"/>
            <consortium name="The Broad Institute Genome Sequencing Center for Infectious Disease"/>
            <person name="Wu L."/>
            <person name="Ma J."/>
        </authorList>
    </citation>
    <scope>NUCLEOTIDE SEQUENCE [LARGE SCALE GENOMIC DNA]</scope>
    <source>
        <strain evidence="2 3">JCM 6921</strain>
    </source>
</reference>
<protein>
    <recommendedName>
        <fullName evidence="4">Integral membrane protein</fullName>
    </recommendedName>
</protein>
<feature type="transmembrane region" description="Helical" evidence="1">
    <location>
        <begin position="118"/>
        <end position="139"/>
    </location>
</feature>
<accession>A0ABN3IIN7</accession>
<name>A0ABN3IIN7_9ACTN</name>
<keyword evidence="1" id="KW-1133">Transmembrane helix</keyword>
<feature type="transmembrane region" description="Helical" evidence="1">
    <location>
        <begin position="57"/>
        <end position="79"/>
    </location>
</feature>
<feature type="transmembrane region" description="Helical" evidence="1">
    <location>
        <begin position="159"/>
        <end position="176"/>
    </location>
</feature>